<evidence type="ECO:0000256" key="2">
    <source>
        <dbReference type="ARBA" id="ARBA00007664"/>
    </source>
</evidence>
<evidence type="ECO:0000256" key="10">
    <source>
        <dbReference type="ARBA" id="ARBA00036320"/>
    </source>
</evidence>
<dbReference type="SUPFAM" id="SSF50494">
    <property type="entry name" value="Trypsin-like serine proteases"/>
    <property type="match status" value="1"/>
</dbReference>
<reference evidence="15" key="1">
    <citation type="submission" date="2025-08" db="UniProtKB">
        <authorList>
            <consortium name="RefSeq"/>
        </authorList>
    </citation>
    <scope>IDENTIFICATION</scope>
</reference>
<evidence type="ECO:0000256" key="7">
    <source>
        <dbReference type="ARBA" id="ARBA00022825"/>
    </source>
</evidence>
<comment type="similarity">
    <text evidence="2">Belongs to the peptidase S1 family.</text>
</comment>
<feature type="domain" description="Peptidase S1" evidence="14">
    <location>
        <begin position="29"/>
        <end position="256"/>
    </location>
</feature>
<keyword evidence="6 12" id="KW-0378">Hydrolase</keyword>
<evidence type="ECO:0000256" key="1">
    <source>
        <dbReference type="ARBA" id="ARBA00004239"/>
    </source>
</evidence>
<keyword evidence="4 12" id="KW-0645">Protease</keyword>
<dbReference type="InterPro" id="IPR001314">
    <property type="entry name" value="Peptidase_S1A"/>
</dbReference>
<dbReference type="PROSITE" id="PS50240">
    <property type="entry name" value="TRYPSIN_DOM"/>
    <property type="match status" value="1"/>
</dbReference>
<organism evidence="15">
    <name type="scientific">Drosophila rhopaloa</name>
    <name type="common">Fruit fly</name>
    <dbReference type="NCBI Taxonomy" id="1041015"/>
    <lineage>
        <taxon>Eukaryota</taxon>
        <taxon>Metazoa</taxon>
        <taxon>Ecdysozoa</taxon>
        <taxon>Arthropoda</taxon>
        <taxon>Hexapoda</taxon>
        <taxon>Insecta</taxon>
        <taxon>Pterygota</taxon>
        <taxon>Neoptera</taxon>
        <taxon>Endopterygota</taxon>
        <taxon>Diptera</taxon>
        <taxon>Brachycera</taxon>
        <taxon>Muscomorpha</taxon>
        <taxon>Ephydroidea</taxon>
        <taxon>Drosophilidae</taxon>
        <taxon>Drosophila</taxon>
        <taxon>Sophophora</taxon>
    </lineage>
</organism>
<evidence type="ECO:0000256" key="11">
    <source>
        <dbReference type="ARBA" id="ARBA00038868"/>
    </source>
</evidence>
<comment type="subcellular location">
    <subcellularLocation>
        <location evidence="1">Secreted</location>
        <location evidence="1">Extracellular space</location>
    </subcellularLocation>
</comment>
<dbReference type="InterPro" id="IPR018114">
    <property type="entry name" value="TRYPSIN_HIS"/>
</dbReference>
<dbReference type="PRINTS" id="PR00722">
    <property type="entry name" value="CHYMOTRYPSIN"/>
</dbReference>
<dbReference type="SMART" id="SM00020">
    <property type="entry name" value="Tryp_SPc"/>
    <property type="match status" value="1"/>
</dbReference>
<keyword evidence="9" id="KW-1015">Disulfide bond</keyword>
<dbReference type="PANTHER" id="PTHR24276">
    <property type="entry name" value="POLYSERASE-RELATED"/>
    <property type="match status" value="1"/>
</dbReference>
<dbReference type="InterPro" id="IPR009003">
    <property type="entry name" value="Peptidase_S1_PA"/>
</dbReference>
<sequence length="258" mass="28280">MFTFIKCFLLLLAFSFLSAGRVPRPEERIIGGNAIAIEEAPWQVSLQLHGHHYCGGSIYSKDIIITAAHCRFTTAGLRLEAEDFLIRVGSSLKDSEGTLVKVAAICSHEDYSFFKKNDIAVMRLSEPLKFTNKVQSIPLAKKNPAPGTIAMVSGWGATLIYPSYDGSYQFLYPINLQGVYNYVQSWNTCIRSHSMTENTFCAGHFGQSACNGDSGGPLVVNQTLVGVVSEGTIYCIDSTVYVSVSDLRAWILNAIESI</sequence>
<accession>A0A6P4E4R1</accession>
<evidence type="ECO:0000256" key="6">
    <source>
        <dbReference type="ARBA" id="ARBA00022801"/>
    </source>
</evidence>
<evidence type="ECO:0000256" key="5">
    <source>
        <dbReference type="ARBA" id="ARBA00022729"/>
    </source>
</evidence>
<evidence type="ECO:0000313" key="15">
    <source>
        <dbReference type="RefSeq" id="XP_016973010.1"/>
    </source>
</evidence>
<evidence type="ECO:0000256" key="3">
    <source>
        <dbReference type="ARBA" id="ARBA00022525"/>
    </source>
</evidence>
<dbReference type="Gene3D" id="2.40.10.10">
    <property type="entry name" value="Trypsin-like serine proteases"/>
    <property type="match status" value="1"/>
</dbReference>
<dbReference type="RefSeq" id="XP_016973010.1">
    <property type="nucleotide sequence ID" value="XM_017117521.1"/>
</dbReference>
<evidence type="ECO:0000256" key="13">
    <source>
        <dbReference type="SAM" id="SignalP"/>
    </source>
</evidence>
<dbReference type="OrthoDB" id="10059102at2759"/>
<dbReference type="GO" id="GO:0004252">
    <property type="term" value="F:serine-type endopeptidase activity"/>
    <property type="evidence" value="ECO:0007669"/>
    <property type="project" value="UniProtKB-EC"/>
</dbReference>
<dbReference type="InterPro" id="IPR001254">
    <property type="entry name" value="Trypsin_dom"/>
</dbReference>
<keyword evidence="8" id="KW-0865">Zymogen</keyword>
<comment type="catalytic activity">
    <reaction evidence="10">
        <text>Preferential cleavage: Arg-|-Xaa, Lys-|-Xaa.</text>
        <dbReference type="EC" id="3.4.21.4"/>
    </reaction>
</comment>
<protein>
    <recommendedName>
        <fullName evidence="11">trypsin</fullName>
        <ecNumber evidence="11">3.4.21.4</ecNumber>
    </recommendedName>
</protein>
<name>A0A6P4E4R1_DRORH</name>
<evidence type="ECO:0000256" key="9">
    <source>
        <dbReference type="ARBA" id="ARBA00023157"/>
    </source>
</evidence>
<dbReference type="PANTHER" id="PTHR24276:SF91">
    <property type="entry name" value="AT26814P-RELATED"/>
    <property type="match status" value="1"/>
</dbReference>
<dbReference type="PROSITE" id="PS00135">
    <property type="entry name" value="TRYPSIN_SER"/>
    <property type="match status" value="1"/>
</dbReference>
<evidence type="ECO:0000256" key="8">
    <source>
        <dbReference type="ARBA" id="ARBA00023145"/>
    </source>
</evidence>
<dbReference type="PROSITE" id="PS00134">
    <property type="entry name" value="TRYPSIN_HIS"/>
    <property type="match status" value="1"/>
</dbReference>
<dbReference type="EC" id="3.4.21.4" evidence="11"/>
<dbReference type="InterPro" id="IPR043504">
    <property type="entry name" value="Peptidase_S1_PA_chymotrypsin"/>
</dbReference>
<dbReference type="AlphaFoldDB" id="A0A6P4E4R1"/>
<dbReference type="Pfam" id="PF00089">
    <property type="entry name" value="Trypsin"/>
    <property type="match status" value="1"/>
</dbReference>
<dbReference type="GO" id="GO:0006508">
    <property type="term" value="P:proteolysis"/>
    <property type="evidence" value="ECO:0007669"/>
    <property type="project" value="UniProtKB-KW"/>
</dbReference>
<evidence type="ECO:0000256" key="4">
    <source>
        <dbReference type="ARBA" id="ARBA00022670"/>
    </source>
</evidence>
<dbReference type="InterPro" id="IPR033116">
    <property type="entry name" value="TRYPSIN_SER"/>
</dbReference>
<proteinExistence type="inferred from homology"/>
<keyword evidence="5 13" id="KW-0732">Signal</keyword>
<dbReference type="GO" id="GO:0005576">
    <property type="term" value="C:extracellular region"/>
    <property type="evidence" value="ECO:0007669"/>
    <property type="project" value="UniProtKB-SubCell"/>
</dbReference>
<dbReference type="FunFam" id="2.40.10.10:FF:000068">
    <property type="entry name" value="transmembrane protease serine 2"/>
    <property type="match status" value="1"/>
</dbReference>
<keyword evidence="3" id="KW-0964">Secreted</keyword>
<evidence type="ECO:0000256" key="12">
    <source>
        <dbReference type="RuleBase" id="RU363034"/>
    </source>
</evidence>
<gene>
    <name evidence="15" type="primary">LOC108040198</name>
</gene>
<dbReference type="InterPro" id="IPR050430">
    <property type="entry name" value="Peptidase_S1"/>
</dbReference>
<dbReference type="CDD" id="cd00190">
    <property type="entry name" value="Tryp_SPc"/>
    <property type="match status" value="1"/>
</dbReference>
<evidence type="ECO:0000259" key="14">
    <source>
        <dbReference type="PROSITE" id="PS50240"/>
    </source>
</evidence>
<feature type="chain" id="PRO_5027612284" description="trypsin" evidence="13">
    <location>
        <begin position="20"/>
        <end position="258"/>
    </location>
</feature>
<keyword evidence="7 12" id="KW-0720">Serine protease</keyword>
<feature type="signal peptide" evidence="13">
    <location>
        <begin position="1"/>
        <end position="19"/>
    </location>
</feature>